<comment type="caution">
    <text evidence="1">The sequence shown here is derived from an EMBL/GenBank/DDBJ whole genome shotgun (WGS) entry which is preliminary data.</text>
</comment>
<name>A0A4Y2V4M0_ARAVE</name>
<accession>A0A4Y2V4M0</accession>
<gene>
    <name evidence="1" type="ORF">AVEN_180831_1</name>
</gene>
<dbReference type="AlphaFoldDB" id="A0A4Y2V4M0"/>
<keyword evidence="2" id="KW-1185">Reference proteome</keyword>
<protein>
    <submittedName>
        <fullName evidence="1">Uncharacterized protein</fullName>
    </submittedName>
</protein>
<dbReference type="OrthoDB" id="8197165at2759"/>
<proteinExistence type="predicted"/>
<evidence type="ECO:0000313" key="2">
    <source>
        <dbReference type="Proteomes" id="UP000499080"/>
    </source>
</evidence>
<evidence type="ECO:0000313" key="1">
    <source>
        <dbReference type="EMBL" id="GBO19558.1"/>
    </source>
</evidence>
<reference evidence="1 2" key="1">
    <citation type="journal article" date="2019" name="Sci. Rep.">
        <title>Orb-weaving spider Araneus ventricosus genome elucidates the spidroin gene catalogue.</title>
        <authorList>
            <person name="Kono N."/>
            <person name="Nakamura H."/>
            <person name="Ohtoshi R."/>
            <person name="Moran D.A.P."/>
            <person name="Shinohara A."/>
            <person name="Yoshida Y."/>
            <person name="Fujiwara M."/>
            <person name="Mori M."/>
            <person name="Tomita M."/>
            <person name="Arakawa K."/>
        </authorList>
    </citation>
    <scope>NUCLEOTIDE SEQUENCE [LARGE SCALE GENOMIC DNA]</scope>
</reference>
<dbReference type="EMBL" id="BGPR01043036">
    <property type="protein sequence ID" value="GBO19558.1"/>
    <property type="molecule type" value="Genomic_DNA"/>
</dbReference>
<sequence length="396" mass="45580">MICLKLYHLLQILPSPILVGQLKLSMLFLPRQKKVQHLLRSTSEELSTATEIQLRKQGKRDSAAIIKELSAASLNRGTTIKKAGISFLQKPAALSPEQALVLMVDNGLSTRQYQRIREQAENLNCKLYPPYHKVKEAKQLCYPHGISVTETSAEVTSQTLVYHTVSRICHIEFINEKLRLSPNTTFEVIMKWGRDRSEQNRYKQKFSEGNFSDESLLIICVVPLKIHSDTDDSKSVIWKNPVPSSTKYFRPIKFIFVKESTDLITTEVEKIKHQIKELETTKVFFDDLEISLMLTLIFCMADGKVCNAVPSCSSTQTCYLCGAKPNEMNNLRVISKKEVSKEFLPFGISPLRSWIRLMECVLHISYRLEIKTWQVREAEKKYLSKKKKFKRDLDEN</sequence>
<organism evidence="1 2">
    <name type="scientific">Araneus ventricosus</name>
    <name type="common">Orbweaver spider</name>
    <name type="synonym">Epeira ventricosa</name>
    <dbReference type="NCBI Taxonomy" id="182803"/>
    <lineage>
        <taxon>Eukaryota</taxon>
        <taxon>Metazoa</taxon>
        <taxon>Ecdysozoa</taxon>
        <taxon>Arthropoda</taxon>
        <taxon>Chelicerata</taxon>
        <taxon>Arachnida</taxon>
        <taxon>Araneae</taxon>
        <taxon>Araneomorphae</taxon>
        <taxon>Entelegynae</taxon>
        <taxon>Araneoidea</taxon>
        <taxon>Araneidae</taxon>
        <taxon>Araneus</taxon>
    </lineage>
</organism>
<dbReference type="Proteomes" id="UP000499080">
    <property type="component" value="Unassembled WGS sequence"/>
</dbReference>